<dbReference type="Gene3D" id="1.20.58.1000">
    <property type="entry name" value="Metal-sensitive repressor, helix protomer"/>
    <property type="match status" value="1"/>
</dbReference>
<proteinExistence type="predicted"/>
<evidence type="ECO:0000313" key="1">
    <source>
        <dbReference type="EMBL" id="CAB4732449.1"/>
    </source>
</evidence>
<organism evidence="1">
    <name type="scientific">freshwater metagenome</name>
    <dbReference type="NCBI Taxonomy" id="449393"/>
    <lineage>
        <taxon>unclassified sequences</taxon>
        <taxon>metagenomes</taxon>
        <taxon>ecological metagenomes</taxon>
    </lineage>
</organism>
<dbReference type="CDD" id="cd10148">
    <property type="entry name" value="CsoR-like_DUF156"/>
    <property type="match status" value="1"/>
</dbReference>
<dbReference type="PANTHER" id="PTHR33677:SF5">
    <property type="entry name" value="TRANSCRIPTIONAL REPRESSOR FRMR"/>
    <property type="match status" value="1"/>
</dbReference>
<dbReference type="GO" id="GO:0003677">
    <property type="term" value="F:DNA binding"/>
    <property type="evidence" value="ECO:0007669"/>
    <property type="project" value="InterPro"/>
</dbReference>
<gene>
    <name evidence="1" type="ORF">UFOPK2761_00613</name>
</gene>
<dbReference type="InterPro" id="IPR003735">
    <property type="entry name" value="Metal_Tscrpt_repr"/>
</dbReference>
<dbReference type="InterPro" id="IPR038390">
    <property type="entry name" value="Metal_Tscrpt_repr_sf"/>
</dbReference>
<accession>A0A6J6SDG7</accession>
<sequence length="89" mass="10104">MDDLTQPADLSPVVNRVKRAQGQLAGVLRMIEEERDLDQVLNQLKAVTRALERAGFAMITQDLRRHVGRGEEITEGDLDTYERHFLSLS</sequence>
<dbReference type="EMBL" id="CAEZYQ010000003">
    <property type="protein sequence ID" value="CAB4732449.1"/>
    <property type="molecule type" value="Genomic_DNA"/>
</dbReference>
<reference evidence="1" key="1">
    <citation type="submission" date="2020-05" db="EMBL/GenBank/DDBJ databases">
        <authorList>
            <person name="Chiriac C."/>
            <person name="Salcher M."/>
            <person name="Ghai R."/>
            <person name="Kavagutti S V."/>
        </authorList>
    </citation>
    <scope>NUCLEOTIDE SEQUENCE</scope>
</reference>
<protein>
    <submittedName>
        <fullName evidence="1">Unannotated protein</fullName>
    </submittedName>
</protein>
<name>A0A6J6SDG7_9ZZZZ</name>
<dbReference type="Pfam" id="PF02583">
    <property type="entry name" value="Trns_repr_metal"/>
    <property type="match status" value="1"/>
</dbReference>
<dbReference type="GO" id="GO:0006355">
    <property type="term" value="P:regulation of DNA-templated transcription"/>
    <property type="evidence" value="ECO:0007669"/>
    <property type="project" value="InterPro"/>
</dbReference>
<dbReference type="PANTHER" id="PTHR33677">
    <property type="entry name" value="TRANSCRIPTIONAL REPRESSOR FRMR-RELATED"/>
    <property type="match status" value="1"/>
</dbReference>
<dbReference type="GO" id="GO:0046872">
    <property type="term" value="F:metal ion binding"/>
    <property type="evidence" value="ECO:0007669"/>
    <property type="project" value="InterPro"/>
</dbReference>
<dbReference type="AlphaFoldDB" id="A0A6J6SDG7"/>